<dbReference type="PANTHER" id="PTHR11766">
    <property type="entry name" value="TYROSYL-TRNA SYNTHETASE"/>
    <property type="match status" value="1"/>
</dbReference>
<dbReference type="InterPro" id="IPR036986">
    <property type="entry name" value="S4_RNA-bd_sf"/>
</dbReference>
<evidence type="ECO:0000256" key="3">
    <source>
        <dbReference type="ARBA" id="ARBA00022598"/>
    </source>
</evidence>
<sequence>MTDILDELQWRGLIAQHTDIDALRSALSDGELTFYCGFDPTAPSLHHGHLVAVKVMRHLQMAGHHPLALVGGATGLIGDPRAKGERSLNTKDVVAGWAKGLQAQLENLLDFEGENPARIVNNLDWTGEMSAVDFLRDLGKHFRMGTMLSKDIVARRLASEEGISFTEFSYQILQANDYLELYRRYGCTLEVGGNDQWGNLVGGMDLIHKVEGESVHVMTNPLITKADGTKFGKTEGGAIWLNPEMLSAYAFYQFWLQVDDVDVVRFLKVFTFLPREEIERLEAATAENPRAREAQRVLAHEVTTWVHGAEATAQAEAATGALWGRGELTGLDEATVLAATADLPTAELTVGESTIVDLLVATGLEKGRNAARKTVAAGGAYLNNVKVTDEDAPITADDLLAGGTVLVRKGRRNLAAARRA</sequence>
<evidence type="ECO:0000256" key="7">
    <source>
        <dbReference type="ARBA" id="ARBA00022917"/>
    </source>
</evidence>
<dbReference type="Gene3D" id="3.40.50.620">
    <property type="entry name" value="HUPs"/>
    <property type="match status" value="1"/>
</dbReference>
<comment type="subunit">
    <text evidence="11">Homodimer.</text>
</comment>
<dbReference type="GO" id="GO:0005829">
    <property type="term" value="C:cytosol"/>
    <property type="evidence" value="ECO:0007669"/>
    <property type="project" value="TreeGrafter"/>
</dbReference>
<evidence type="ECO:0000256" key="4">
    <source>
        <dbReference type="ARBA" id="ARBA00022741"/>
    </source>
</evidence>
<dbReference type="GO" id="GO:0006437">
    <property type="term" value="P:tyrosyl-tRNA aminoacylation"/>
    <property type="evidence" value="ECO:0007669"/>
    <property type="project" value="UniProtKB-UniRule"/>
</dbReference>
<dbReference type="Gene3D" id="3.10.290.10">
    <property type="entry name" value="RNA-binding S4 domain"/>
    <property type="match status" value="1"/>
</dbReference>
<dbReference type="FunFam" id="1.10.240.10:FF:000001">
    <property type="entry name" value="Tyrosine--tRNA ligase"/>
    <property type="match status" value="1"/>
</dbReference>
<evidence type="ECO:0000256" key="9">
    <source>
        <dbReference type="ARBA" id="ARBA00048248"/>
    </source>
</evidence>
<keyword evidence="7 11" id="KW-0648">Protein biosynthesis</keyword>
<evidence type="ECO:0000256" key="11">
    <source>
        <dbReference type="HAMAP-Rule" id="MF_02006"/>
    </source>
</evidence>
<dbReference type="Gene3D" id="1.10.240.10">
    <property type="entry name" value="Tyrosyl-Transfer RNA Synthetase"/>
    <property type="match status" value="1"/>
</dbReference>
<dbReference type="OrthoDB" id="9804243at2"/>
<comment type="subcellular location">
    <subcellularLocation>
        <location evidence="1 11">Cytoplasm</location>
    </subcellularLocation>
</comment>
<organism evidence="14 15">
    <name type="scientific">Actinomyces radicidentis</name>
    <dbReference type="NCBI Taxonomy" id="111015"/>
    <lineage>
        <taxon>Bacteria</taxon>
        <taxon>Bacillati</taxon>
        <taxon>Actinomycetota</taxon>
        <taxon>Actinomycetes</taxon>
        <taxon>Actinomycetales</taxon>
        <taxon>Actinomycetaceae</taxon>
        <taxon>Actinomyces</taxon>
    </lineage>
</organism>
<reference evidence="15" key="1">
    <citation type="submission" date="2016-02" db="EMBL/GenBank/DDBJ databases">
        <authorList>
            <person name="Holder M.E."/>
            <person name="Ajami N.J."/>
            <person name="Petrosino J.F."/>
        </authorList>
    </citation>
    <scope>NUCLEOTIDE SEQUENCE [LARGE SCALE GENOMIC DNA]</scope>
    <source>
        <strain evidence="15">CCUG 36733</strain>
    </source>
</reference>
<dbReference type="SUPFAM" id="SSF52374">
    <property type="entry name" value="Nucleotidylyl transferase"/>
    <property type="match status" value="1"/>
</dbReference>
<dbReference type="InterPro" id="IPR002307">
    <property type="entry name" value="Tyr-tRNA-ligase"/>
</dbReference>
<keyword evidence="6 12" id="KW-0694">RNA-binding</keyword>
<dbReference type="RefSeq" id="WP_067942802.1">
    <property type="nucleotide sequence ID" value="NZ_CAUHMM010000011.1"/>
</dbReference>
<feature type="binding site" evidence="11">
    <location>
        <position position="170"/>
    </location>
    <ligand>
        <name>L-tyrosine</name>
        <dbReference type="ChEBI" id="CHEBI:58315"/>
    </ligand>
</feature>
<feature type="binding site" evidence="11">
    <location>
        <position position="35"/>
    </location>
    <ligand>
        <name>L-tyrosine</name>
        <dbReference type="ChEBI" id="CHEBI:58315"/>
    </ligand>
</feature>
<evidence type="ECO:0000313" key="15">
    <source>
        <dbReference type="Proteomes" id="UP000065220"/>
    </source>
</evidence>
<dbReference type="GO" id="GO:0003723">
    <property type="term" value="F:RNA binding"/>
    <property type="evidence" value="ECO:0007669"/>
    <property type="project" value="UniProtKB-KW"/>
</dbReference>
<dbReference type="NCBIfam" id="TIGR00234">
    <property type="entry name" value="tyrS"/>
    <property type="match status" value="1"/>
</dbReference>
<dbReference type="GO" id="GO:0005524">
    <property type="term" value="F:ATP binding"/>
    <property type="evidence" value="ECO:0007669"/>
    <property type="project" value="UniProtKB-UniRule"/>
</dbReference>
<feature type="binding site" evidence="11">
    <location>
        <position position="174"/>
    </location>
    <ligand>
        <name>L-tyrosine</name>
        <dbReference type="ChEBI" id="CHEBI:58315"/>
    </ligand>
</feature>
<dbReference type="FunFam" id="3.40.50.620:FF:000008">
    <property type="entry name" value="Tyrosine--tRNA ligase"/>
    <property type="match status" value="1"/>
</dbReference>
<dbReference type="PRINTS" id="PR01040">
    <property type="entry name" value="TRNASYNTHTYR"/>
</dbReference>
<comment type="similarity">
    <text evidence="10 11">Belongs to the class-I aminoacyl-tRNA synthetase family. TyrS type 1 subfamily.</text>
</comment>
<evidence type="ECO:0000256" key="12">
    <source>
        <dbReference type="PROSITE-ProRule" id="PRU00182"/>
    </source>
</evidence>
<proteinExistence type="inferred from homology"/>
<dbReference type="AlphaFoldDB" id="A0A0X8JFA1"/>
<keyword evidence="8 11" id="KW-0030">Aminoacyl-tRNA synthetase</keyword>
<gene>
    <name evidence="11" type="primary">tyrS</name>
    <name evidence="14" type="ORF">AXF14_09485</name>
</gene>
<evidence type="ECO:0000259" key="13">
    <source>
        <dbReference type="Pfam" id="PF22421"/>
    </source>
</evidence>
<dbReference type="InterPro" id="IPR024107">
    <property type="entry name" value="Tyr-tRNA-ligase_bac_1"/>
</dbReference>
<dbReference type="CDD" id="cd00805">
    <property type="entry name" value="TyrRS_core"/>
    <property type="match status" value="1"/>
</dbReference>
<evidence type="ECO:0000256" key="10">
    <source>
        <dbReference type="ARBA" id="ARBA00060965"/>
    </source>
</evidence>
<evidence type="ECO:0000256" key="6">
    <source>
        <dbReference type="ARBA" id="ARBA00022884"/>
    </source>
</evidence>
<keyword evidence="5 11" id="KW-0067">ATP-binding</keyword>
<keyword evidence="15" id="KW-1185">Reference proteome</keyword>
<dbReference type="InterPro" id="IPR014729">
    <property type="entry name" value="Rossmann-like_a/b/a_fold"/>
</dbReference>
<dbReference type="HAMAP" id="MF_02006">
    <property type="entry name" value="Tyr_tRNA_synth_type1"/>
    <property type="match status" value="1"/>
</dbReference>
<dbReference type="PANTHER" id="PTHR11766:SF0">
    <property type="entry name" value="TYROSINE--TRNA LIGASE, MITOCHONDRIAL"/>
    <property type="match status" value="1"/>
</dbReference>
<evidence type="ECO:0000256" key="2">
    <source>
        <dbReference type="ARBA" id="ARBA00022490"/>
    </source>
</evidence>
<evidence type="ECO:0000256" key="8">
    <source>
        <dbReference type="ARBA" id="ARBA00023146"/>
    </source>
</evidence>
<dbReference type="STRING" id="111015.AXF14_09485"/>
<evidence type="ECO:0000256" key="1">
    <source>
        <dbReference type="ARBA" id="ARBA00004496"/>
    </source>
</evidence>
<dbReference type="EC" id="6.1.1.1" evidence="11"/>
<protein>
    <recommendedName>
        <fullName evidence="11">Tyrosine--tRNA ligase</fullName>
        <ecNumber evidence="11">6.1.1.1</ecNumber>
    </recommendedName>
    <alternativeName>
        <fullName evidence="11">Tyrosyl-tRNA synthetase</fullName>
        <shortName evidence="11">TyrRS</shortName>
    </alternativeName>
</protein>
<dbReference type="InterPro" id="IPR024088">
    <property type="entry name" value="Tyr-tRNA-ligase_bac-type"/>
</dbReference>
<feature type="domain" description="Tyrosine--tRNA ligase SYY-like C-terminal" evidence="13">
    <location>
        <begin position="339"/>
        <end position="413"/>
    </location>
</feature>
<dbReference type="GO" id="GO:0042803">
    <property type="term" value="F:protein homodimerization activity"/>
    <property type="evidence" value="ECO:0007669"/>
    <property type="project" value="UniProtKB-ARBA"/>
</dbReference>
<comment type="function">
    <text evidence="11">Catalyzes the attachment of tyrosine to tRNA(Tyr) in a two-step reaction: tyrosine is first activated by ATP to form Tyr-AMP and then transferred to the acceptor end of tRNA(Tyr).</text>
</comment>
<keyword evidence="3 11" id="KW-0436">Ligase</keyword>
<dbReference type="SUPFAM" id="SSF55174">
    <property type="entry name" value="Alpha-L RNA-binding motif"/>
    <property type="match status" value="1"/>
</dbReference>
<keyword evidence="2 11" id="KW-0963">Cytoplasm</keyword>
<evidence type="ECO:0000313" key="14">
    <source>
        <dbReference type="EMBL" id="AMD87775.1"/>
    </source>
</evidence>
<feature type="binding site" evidence="11">
    <location>
        <position position="233"/>
    </location>
    <ligand>
        <name>ATP</name>
        <dbReference type="ChEBI" id="CHEBI:30616"/>
    </ligand>
</feature>
<dbReference type="KEGG" id="ard:AXF14_09485"/>
<accession>A0A0X8JFA1</accession>
<dbReference type="Pfam" id="PF22421">
    <property type="entry name" value="SYY_C-terminal"/>
    <property type="match status" value="1"/>
</dbReference>
<comment type="caution">
    <text evidence="11">Lacks conserved residue(s) required for the propagation of feature annotation.</text>
</comment>
<dbReference type="PROSITE" id="PS50889">
    <property type="entry name" value="S4"/>
    <property type="match status" value="1"/>
</dbReference>
<dbReference type="InterPro" id="IPR002305">
    <property type="entry name" value="aa-tRNA-synth_Ic"/>
</dbReference>
<dbReference type="EMBL" id="CP014228">
    <property type="protein sequence ID" value="AMD87775.1"/>
    <property type="molecule type" value="Genomic_DNA"/>
</dbReference>
<evidence type="ECO:0000256" key="5">
    <source>
        <dbReference type="ARBA" id="ARBA00022840"/>
    </source>
</evidence>
<name>A0A0X8JFA1_ACTRD</name>
<dbReference type="InterPro" id="IPR054608">
    <property type="entry name" value="SYY-like_C"/>
</dbReference>
<feature type="short sequence motif" description="'KMSKS' region" evidence="11">
    <location>
        <begin position="230"/>
        <end position="234"/>
    </location>
</feature>
<dbReference type="Proteomes" id="UP000065220">
    <property type="component" value="Chromosome"/>
</dbReference>
<dbReference type="Pfam" id="PF00579">
    <property type="entry name" value="tRNA-synt_1b"/>
    <property type="match status" value="1"/>
</dbReference>
<keyword evidence="4 11" id="KW-0547">Nucleotide-binding</keyword>
<dbReference type="GO" id="GO:0004831">
    <property type="term" value="F:tyrosine-tRNA ligase activity"/>
    <property type="evidence" value="ECO:0007669"/>
    <property type="project" value="UniProtKB-UniRule"/>
</dbReference>
<comment type="catalytic activity">
    <reaction evidence="9 11">
        <text>tRNA(Tyr) + L-tyrosine + ATP = L-tyrosyl-tRNA(Tyr) + AMP + diphosphate + H(+)</text>
        <dbReference type="Rhea" id="RHEA:10220"/>
        <dbReference type="Rhea" id="RHEA-COMP:9706"/>
        <dbReference type="Rhea" id="RHEA-COMP:9707"/>
        <dbReference type="ChEBI" id="CHEBI:15378"/>
        <dbReference type="ChEBI" id="CHEBI:30616"/>
        <dbReference type="ChEBI" id="CHEBI:33019"/>
        <dbReference type="ChEBI" id="CHEBI:58315"/>
        <dbReference type="ChEBI" id="CHEBI:78442"/>
        <dbReference type="ChEBI" id="CHEBI:78536"/>
        <dbReference type="ChEBI" id="CHEBI:456215"/>
        <dbReference type="EC" id="6.1.1.1"/>
    </reaction>
</comment>